<name>A0ABV6C8R0_9GAMM</name>
<dbReference type="Proteomes" id="UP001589758">
    <property type="component" value="Unassembled WGS sequence"/>
</dbReference>
<dbReference type="PANTHER" id="PTHR36122:SF2">
    <property type="entry name" value="NICOTINAMIDE RIBOSIDE TRANSPORTER PNUC"/>
    <property type="match status" value="1"/>
</dbReference>
<evidence type="ECO:0000256" key="2">
    <source>
        <dbReference type="ARBA" id="ARBA00004651"/>
    </source>
</evidence>
<evidence type="ECO:0000256" key="1">
    <source>
        <dbReference type="ARBA" id="ARBA00002672"/>
    </source>
</evidence>
<keyword evidence="7 10" id="KW-0812">Transmembrane</keyword>
<keyword evidence="8 10" id="KW-1133">Transmembrane helix</keyword>
<dbReference type="EMBL" id="JBHLXE010000046">
    <property type="protein sequence ID" value="MFC0179357.1"/>
    <property type="molecule type" value="Genomic_DNA"/>
</dbReference>
<reference evidence="11 12" key="1">
    <citation type="submission" date="2024-09" db="EMBL/GenBank/DDBJ databases">
        <authorList>
            <person name="Sun Q."/>
            <person name="Mori K."/>
        </authorList>
    </citation>
    <scope>NUCLEOTIDE SEQUENCE [LARGE SCALE GENOMIC DNA]</scope>
    <source>
        <strain evidence="11 12">CCM 8545</strain>
    </source>
</reference>
<feature type="transmembrane region" description="Helical" evidence="10">
    <location>
        <begin position="208"/>
        <end position="229"/>
    </location>
</feature>
<evidence type="ECO:0000256" key="8">
    <source>
        <dbReference type="ARBA" id="ARBA00022989"/>
    </source>
</evidence>
<dbReference type="PANTHER" id="PTHR36122">
    <property type="entry name" value="NICOTINAMIDE RIBOSIDE TRANSPORTER PNUC"/>
    <property type="match status" value="1"/>
</dbReference>
<evidence type="ECO:0000313" key="11">
    <source>
        <dbReference type="EMBL" id="MFC0179357.1"/>
    </source>
</evidence>
<comment type="subcellular location">
    <subcellularLocation>
        <location evidence="2">Cell membrane</location>
        <topology evidence="2">Multi-pass membrane protein</topology>
    </subcellularLocation>
</comment>
<organism evidence="11 12">
    <name type="scientific">Thorsellia kenyensis</name>
    <dbReference type="NCBI Taxonomy" id="1549888"/>
    <lineage>
        <taxon>Bacteria</taxon>
        <taxon>Pseudomonadati</taxon>
        <taxon>Pseudomonadota</taxon>
        <taxon>Gammaproteobacteria</taxon>
        <taxon>Enterobacterales</taxon>
        <taxon>Thorselliaceae</taxon>
        <taxon>Thorsellia</taxon>
    </lineage>
</organism>
<evidence type="ECO:0000256" key="3">
    <source>
        <dbReference type="ARBA" id="ARBA00006669"/>
    </source>
</evidence>
<evidence type="ECO:0000256" key="10">
    <source>
        <dbReference type="SAM" id="Phobius"/>
    </source>
</evidence>
<gene>
    <name evidence="11" type="primary">pnuC</name>
    <name evidence="11" type="ORF">ACFFIT_04480</name>
</gene>
<keyword evidence="6" id="KW-1003">Cell membrane</keyword>
<dbReference type="Pfam" id="PF04973">
    <property type="entry name" value="NMN_transporter"/>
    <property type="match status" value="1"/>
</dbReference>
<dbReference type="NCBIfam" id="TIGR01528">
    <property type="entry name" value="NMN_trans_PnuC"/>
    <property type="match status" value="1"/>
</dbReference>
<protein>
    <recommendedName>
        <fullName evidence="4">Nicotinamide riboside transporter PnuC</fullName>
    </recommendedName>
</protein>
<comment type="similarity">
    <text evidence="3">Belongs to the nicotinamide ribonucleoside (NR) uptake permease (TC 4.B.1) family.</text>
</comment>
<accession>A0ABV6C8R0</accession>
<sequence length="238" mass="27169">MFPFLANNIIDDLKGWSLKGYSIFFVAIAAMIIICISFESSWIEIVSSITGVIGVILIAQAKLSGYFYAIIATSTYAFIAYQYHFFGEAIAYAFLFLPLQFIGYFHWFKNLRKDKNKKKVEVITKKLTTQQTPLLITFTFISIFIYALLMQKIGGHQPGLDSATAVLNVVGTLLMVLRYQEQWLAWIAVNITAIALWVLAVLENKNEGMAILAMWTIYLINSIYGYIVWRQKNKLEKI</sequence>
<evidence type="ECO:0000256" key="4">
    <source>
        <dbReference type="ARBA" id="ARBA00017522"/>
    </source>
</evidence>
<feature type="transmembrane region" description="Helical" evidence="10">
    <location>
        <begin position="159"/>
        <end position="177"/>
    </location>
</feature>
<keyword evidence="9 10" id="KW-0472">Membrane</keyword>
<evidence type="ECO:0000256" key="9">
    <source>
        <dbReference type="ARBA" id="ARBA00023136"/>
    </source>
</evidence>
<dbReference type="InterPro" id="IPR006419">
    <property type="entry name" value="NMN_transpt_PnuC"/>
</dbReference>
<evidence type="ECO:0000256" key="7">
    <source>
        <dbReference type="ARBA" id="ARBA00022692"/>
    </source>
</evidence>
<keyword evidence="5" id="KW-0813">Transport</keyword>
<feature type="transmembrane region" description="Helical" evidence="10">
    <location>
        <begin position="134"/>
        <end position="153"/>
    </location>
</feature>
<evidence type="ECO:0000256" key="6">
    <source>
        <dbReference type="ARBA" id="ARBA00022475"/>
    </source>
</evidence>
<feature type="transmembrane region" description="Helical" evidence="10">
    <location>
        <begin position="184"/>
        <end position="202"/>
    </location>
</feature>
<evidence type="ECO:0000313" key="12">
    <source>
        <dbReference type="Proteomes" id="UP001589758"/>
    </source>
</evidence>
<proteinExistence type="inferred from homology"/>
<keyword evidence="12" id="KW-1185">Reference proteome</keyword>
<feature type="transmembrane region" description="Helical" evidence="10">
    <location>
        <begin position="20"/>
        <end position="36"/>
    </location>
</feature>
<evidence type="ECO:0000256" key="5">
    <source>
        <dbReference type="ARBA" id="ARBA00022448"/>
    </source>
</evidence>
<feature type="transmembrane region" description="Helical" evidence="10">
    <location>
        <begin position="89"/>
        <end position="108"/>
    </location>
</feature>
<dbReference type="RefSeq" id="WP_385876455.1">
    <property type="nucleotide sequence ID" value="NZ_JBHLXE010000046.1"/>
</dbReference>
<comment type="caution">
    <text evidence="11">The sequence shown here is derived from an EMBL/GenBank/DDBJ whole genome shotgun (WGS) entry which is preliminary data.</text>
</comment>
<comment type="function">
    <text evidence="1">Required for nicotinamide riboside transport across the inner membrane.</text>
</comment>